<dbReference type="EMBL" id="CM047899">
    <property type="protein sequence ID" value="KAJ0102898.1"/>
    <property type="molecule type" value="Genomic_DNA"/>
</dbReference>
<protein>
    <submittedName>
        <fullName evidence="1">Uncharacterized protein</fullName>
    </submittedName>
</protein>
<organism evidence="1 2">
    <name type="scientific">Pistacia atlantica</name>
    <dbReference type="NCBI Taxonomy" id="434234"/>
    <lineage>
        <taxon>Eukaryota</taxon>
        <taxon>Viridiplantae</taxon>
        <taxon>Streptophyta</taxon>
        <taxon>Embryophyta</taxon>
        <taxon>Tracheophyta</taxon>
        <taxon>Spermatophyta</taxon>
        <taxon>Magnoliopsida</taxon>
        <taxon>eudicotyledons</taxon>
        <taxon>Gunneridae</taxon>
        <taxon>Pentapetalae</taxon>
        <taxon>rosids</taxon>
        <taxon>malvids</taxon>
        <taxon>Sapindales</taxon>
        <taxon>Anacardiaceae</taxon>
        <taxon>Pistacia</taxon>
    </lineage>
</organism>
<evidence type="ECO:0000313" key="2">
    <source>
        <dbReference type="Proteomes" id="UP001164250"/>
    </source>
</evidence>
<reference evidence="2" key="1">
    <citation type="journal article" date="2023" name="G3 (Bethesda)">
        <title>Genome assembly and association tests identify interacting loci associated with vigor, precocity, and sex in interspecific pistachio rootstocks.</title>
        <authorList>
            <person name="Palmer W."/>
            <person name="Jacygrad E."/>
            <person name="Sagayaradj S."/>
            <person name="Cavanaugh K."/>
            <person name="Han R."/>
            <person name="Bertier L."/>
            <person name="Beede B."/>
            <person name="Kafkas S."/>
            <person name="Golino D."/>
            <person name="Preece J."/>
            <person name="Michelmore R."/>
        </authorList>
    </citation>
    <scope>NUCLEOTIDE SEQUENCE [LARGE SCALE GENOMIC DNA]</scope>
</reference>
<accession>A0ACC1BVA8</accession>
<dbReference type="Proteomes" id="UP001164250">
    <property type="component" value="Chromosome 3"/>
</dbReference>
<gene>
    <name evidence="1" type="ORF">Patl1_04791</name>
</gene>
<keyword evidence="2" id="KW-1185">Reference proteome</keyword>
<proteinExistence type="predicted"/>
<sequence length="89" mass="9547">MANLSKTKVFSVSLVMFLVLVVISEAQVSAVIPAALAEKIDSKLILRKLGYDVSKLERYGRKLMLGSGTQRVSPGGPDSQHHSLPPALS</sequence>
<name>A0ACC1BVA8_9ROSI</name>
<comment type="caution">
    <text evidence="1">The sequence shown here is derived from an EMBL/GenBank/DDBJ whole genome shotgun (WGS) entry which is preliminary data.</text>
</comment>
<evidence type="ECO:0000313" key="1">
    <source>
        <dbReference type="EMBL" id="KAJ0102898.1"/>
    </source>
</evidence>